<dbReference type="InterPro" id="IPR041588">
    <property type="entry name" value="Integrase_H2C2"/>
</dbReference>
<dbReference type="GeneID" id="125314103"/>
<sequence length="387" mass="44776">MPFGPTNAHVAFMDLMNRVSKEFLDRFIIVFIDYILVYSKSSEDHEQHPRIVLETTRMHRVFAKLNKCEFWLARVAFLGHVVSDEGIAVDPSKIKAIVGWPRPTIVTEIRNFLGPAGYYRQFVEKFSAIASPMIKLLKKDVKYEWTDKCERSFQELKHKATTAPVLTIPSRPGGFEIYSDASLGEKLNMRQRRWIKLLKDYDCEILYHPSKANKVADAPSRKSAIAQLRVNEWRLFEQVGDSDFKLEISRLSSLVDTLRIEPEVHTGIKTLRSTDPTIQKILQEDSAKRRVDFQVANDRILKFRGRLVVPVNESLREDILSEAHHSSYSIHPAGTKMYQNTKQHFWWNGMKADIAKHVAKCLTFRRVKVQDCKPGGLLRPLEIPEWK</sequence>
<evidence type="ECO:0000313" key="4">
    <source>
        <dbReference type="RefSeq" id="XP_048131522.1"/>
    </source>
</evidence>
<feature type="domain" description="Integrase zinc-binding" evidence="2">
    <location>
        <begin position="311"/>
        <end position="369"/>
    </location>
</feature>
<accession>A0ABM3H4J2</accession>
<organism evidence="3 4">
    <name type="scientific">Rhodamnia argentea</name>
    <dbReference type="NCBI Taxonomy" id="178133"/>
    <lineage>
        <taxon>Eukaryota</taxon>
        <taxon>Viridiplantae</taxon>
        <taxon>Streptophyta</taxon>
        <taxon>Embryophyta</taxon>
        <taxon>Tracheophyta</taxon>
        <taxon>Spermatophyta</taxon>
        <taxon>Magnoliopsida</taxon>
        <taxon>eudicotyledons</taxon>
        <taxon>Gunneridae</taxon>
        <taxon>Pentapetalae</taxon>
        <taxon>rosids</taxon>
        <taxon>malvids</taxon>
        <taxon>Myrtales</taxon>
        <taxon>Myrtaceae</taxon>
        <taxon>Myrtoideae</taxon>
        <taxon>Myrteae</taxon>
        <taxon>Australasian group</taxon>
        <taxon>Rhodamnia</taxon>
    </lineage>
</organism>
<dbReference type="Pfam" id="PF00078">
    <property type="entry name" value="RVT_1"/>
    <property type="match status" value="1"/>
</dbReference>
<reference evidence="4" key="1">
    <citation type="submission" date="2025-08" db="UniProtKB">
        <authorList>
            <consortium name="RefSeq"/>
        </authorList>
    </citation>
    <scope>IDENTIFICATION</scope>
    <source>
        <tissue evidence="4">Leaf</tissue>
    </source>
</reference>
<dbReference type="PANTHER" id="PTHR37984">
    <property type="entry name" value="PROTEIN CBG26694"/>
    <property type="match status" value="1"/>
</dbReference>
<dbReference type="Gene3D" id="3.30.70.270">
    <property type="match status" value="2"/>
</dbReference>
<dbReference type="Proteomes" id="UP000827889">
    <property type="component" value="Chromosome 3"/>
</dbReference>
<dbReference type="InterPro" id="IPR043502">
    <property type="entry name" value="DNA/RNA_pol_sf"/>
</dbReference>
<protein>
    <submittedName>
        <fullName evidence="4">Uncharacterized protein LOC125314103</fullName>
    </submittedName>
</protein>
<dbReference type="InterPro" id="IPR043128">
    <property type="entry name" value="Rev_trsase/Diguanyl_cyclase"/>
</dbReference>
<evidence type="ECO:0000313" key="3">
    <source>
        <dbReference type="Proteomes" id="UP000827889"/>
    </source>
</evidence>
<feature type="domain" description="Reverse transcriptase" evidence="1">
    <location>
        <begin position="1"/>
        <end position="81"/>
    </location>
</feature>
<dbReference type="RefSeq" id="XP_048131522.1">
    <property type="nucleotide sequence ID" value="XM_048275565.1"/>
</dbReference>
<dbReference type="InterPro" id="IPR000477">
    <property type="entry name" value="RT_dom"/>
</dbReference>
<dbReference type="Gene3D" id="1.10.340.70">
    <property type="match status" value="1"/>
</dbReference>
<name>A0ABM3H4J2_9MYRT</name>
<evidence type="ECO:0000259" key="1">
    <source>
        <dbReference type="Pfam" id="PF00078"/>
    </source>
</evidence>
<gene>
    <name evidence="4" type="primary">LOC125314103</name>
</gene>
<dbReference type="PANTHER" id="PTHR37984:SF5">
    <property type="entry name" value="PROTEIN NYNRIN-LIKE"/>
    <property type="match status" value="1"/>
</dbReference>
<proteinExistence type="predicted"/>
<keyword evidence="3" id="KW-1185">Reference proteome</keyword>
<dbReference type="SUPFAM" id="SSF56672">
    <property type="entry name" value="DNA/RNA polymerases"/>
    <property type="match status" value="1"/>
</dbReference>
<dbReference type="Pfam" id="PF17921">
    <property type="entry name" value="Integrase_H2C2"/>
    <property type="match status" value="1"/>
</dbReference>
<evidence type="ECO:0000259" key="2">
    <source>
        <dbReference type="Pfam" id="PF17921"/>
    </source>
</evidence>
<dbReference type="InterPro" id="IPR050951">
    <property type="entry name" value="Retrovirus_Pol_polyprotein"/>
</dbReference>